<reference evidence="1 2" key="1">
    <citation type="submission" date="2014-06" db="EMBL/GenBank/DDBJ databases">
        <authorList>
            <person name="Urmite Genomes Urmite Genomes"/>
        </authorList>
    </citation>
    <scope>NUCLEOTIDE SEQUENCE [LARGE SCALE GENOMIC DNA]</scope>
</reference>
<accession>A0A078L5L6</accession>
<dbReference type="STRING" id="1034943.BN59_03546"/>
<evidence type="ECO:0000313" key="2">
    <source>
        <dbReference type="Proteomes" id="UP000044071"/>
    </source>
</evidence>
<gene>
    <name evidence="1" type="ORF">BN59_03546</name>
</gene>
<dbReference type="EMBL" id="CCSB01000004">
    <property type="protein sequence ID" value="CDZ79228.1"/>
    <property type="molecule type" value="Genomic_DNA"/>
</dbReference>
<evidence type="ECO:0000313" key="1">
    <source>
        <dbReference type="EMBL" id="CDZ79228.1"/>
    </source>
</evidence>
<dbReference type="Proteomes" id="UP000044071">
    <property type="component" value="Unassembled WGS sequence"/>
</dbReference>
<sequence length="164" mass="18773">MEQVYQGEDQKKYHFLFMLSAKQAVFKKENGQDSMILNNIDEKLLFMTARPGRTRAFMSANKFLTNWQANNTIYLEHQPRIALIDSDMNVTSGGIAEAQEITLKNPSLNEKNNWEFDVVLPSQSSLSDIHHNITLMIDWPASMPCVPTIKIQLPSLINDFGIRK</sequence>
<proteinExistence type="predicted"/>
<dbReference type="AlphaFoldDB" id="A0A078L5L6"/>
<protein>
    <submittedName>
        <fullName evidence="1">Uncharacterized protein</fullName>
    </submittedName>
</protein>
<name>A0A078L5L6_9GAMM</name>
<keyword evidence="2" id="KW-1185">Reference proteome</keyword>
<organism evidence="1 2">
    <name type="scientific">Legionella massiliensis</name>
    <dbReference type="NCBI Taxonomy" id="1034943"/>
    <lineage>
        <taxon>Bacteria</taxon>
        <taxon>Pseudomonadati</taxon>
        <taxon>Pseudomonadota</taxon>
        <taxon>Gammaproteobacteria</taxon>
        <taxon>Legionellales</taxon>
        <taxon>Legionellaceae</taxon>
        <taxon>Legionella</taxon>
    </lineage>
</organism>
<dbReference type="RefSeq" id="WP_044012419.1">
    <property type="nucleotide sequence ID" value="NZ_CCVW01000004.1"/>
</dbReference>